<dbReference type="GO" id="GO:0043171">
    <property type="term" value="P:peptide catabolic process"/>
    <property type="evidence" value="ECO:0007669"/>
    <property type="project" value="TreeGrafter"/>
</dbReference>
<name>A0A0C2IAP5_THEKT</name>
<dbReference type="EMBL" id="JWZT01004976">
    <property type="protein sequence ID" value="KII62448.1"/>
    <property type="molecule type" value="Genomic_DNA"/>
</dbReference>
<dbReference type="SUPFAM" id="SSF55486">
    <property type="entry name" value="Metalloproteases ('zincins'), catalytic domain"/>
    <property type="match status" value="1"/>
</dbReference>
<dbReference type="GO" id="GO:0005737">
    <property type="term" value="C:cytoplasm"/>
    <property type="evidence" value="ECO:0007669"/>
    <property type="project" value="TreeGrafter"/>
</dbReference>
<proteinExistence type="predicted"/>
<dbReference type="InterPro" id="IPR027268">
    <property type="entry name" value="Peptidase_M4/M1_CTD_sf"/>
</dbReference>
<evidence type="ECO:0000259" key="2">
    <source>
        <dbReference type="Pfam" id="PF01433"/>
    </source>
</evidence>
<dbReference type="GO" id="GO:0042277">
    <property type="term" value="F:peptide binding"/>
    <property type="evidence" value="ECO:0007669"/>
    <property type="project" value="TreeGrafter"/>
</dbReference>
<organism evidence="3 4">
    <name type="scientific">Thelohanellus kitauei</name>
    <name type="common">Myxosporean</name>
    <dbReference type="NCBI Taxonomy" id="669202"/>
    <lineage>
        <taxon>Eukaryota</taxon>
        <taxon>Metazoa</taxon>
        <taxon>Cnidaria</taxon>
        <taxon>Myxozoa</taxon>
        <taxon>Myxosporea</taxon>
        <taxon>Bivalvulida</taxon>
        <taxon>Platysporina</taxon>
        <taxon>Myxobolidae</taxon>
        <taxon>Thelohanellus</taxon>
    </lineage>
</organism>
<evidence type="ECO:0000313" key="3">
    <source>
        <dbReference type="EMBL" id="KII62448.1"/>
    </source>
</evidence>
<dbReference type="GO" id="GO:0006508">
    <property type="term" value="P:proteolysis"/>
    <property type="evidence" value="ECO:0007669"/>
    <property type="project" value="TreeGrafter"/>
</dbReference>
<keyword evidence="3" id="KW-0645">Protease</keyword>
<protein>
    <submittedName>
        <fullName evidence="3">Endoplasmic reticulum aminopeptidase 1</fullName>
    </submittedName>
</protein>
<dbReference type="Gene3D" id="1.10.390.10">
    <property type="entry name" value="Neutral Protease Domain 2"/>
    <property type="match status" value="1"/>
</dbReference>
<keyword evidence="3" id="KW-0378">Hydrolase</keyword>
<dbReference type="OrthoDB" id="6020861at2759"/>
<dbReference type="GO" id="GO:0016020">
    <property type="term" value="C:membrane"/>
    <property type="evidence" value="ECO:0007669"/>
    <property type="project" value="TreeGrafter"/>
</dbReference>
<keyword evidence="4" id="KW-1185">Reference proteome</keyword>
<feature type="chain" id="PRO_5002150251" evidence="1">
    <location>
        <begin position="17"/>
        <end position="145"/>
    </location>
</feature>
<reference evidence="3 4" key="1">
    <citation type="journal article" date="2014" name="Genome Biol. Evol.">
        <title>The genome of the myxosporean Thelohanellus kitauei shows adaptations to nutrient acquisition within its fish host.</title>
        <authorList>
            <person name="Yang Y."/>
            <person name="Xiong J."/>
            <person name="Zhou Z."/>
            <person name="Huo F."/>
            <person name="Miao W."/>
            <person name="Ran C."/>
            <person name="Liu Y."/>
            <person name="Zhang J."/>
            <person name="Feng J."/>
            <person name="Wang M."/>
            <person name="Wang M."/>
            <person name="Wang L."/>
            <person name="Yao B."/>
        </authorList>
    </citation>
    <scope>NUCLEOTIDE SEQUENCE [LARGE SCALE GENOMIC DNA]</scope>
    <source>
        <strain evidence="3">Wuqing</strain>
    </source>
</reference>
<dbReference type="GO" id="GO:0070006">
    <property type="term" value="F:metalloaminopeptidase activity"/>
    <property type="evidence" value="ECO:0007669"/>
    <property type="project" value="TreeGrafter"/>
</dbReference>
<gene>
    <name evidence="3" type="ORF">RF11_13819</name>
</gene>
<dbReference type="Pfam" id="PF01433">
    <property type="entry name" value="Peptidase_M1"/>
    <property type="match status" value="1"/>
</dbReference>
<dbReference type="AlphaFoldDB" id="A0A0C2IAP5"/>
<dbReference type="PANTHER" id="PTHR11533:SF299">
    <property type="entry name" value="AMINOPEPTIDASE"/>
    <property type="match status" value="1"/>
</dbReference>
<sequence>MFGNIILMCWTLDISSTFFSCVKPKAVFLRSKDRWFGNLVTMKWWNDLWLNEGFANLIETYGANYLYPKFDFLNQHILNGWSQAIEYDSIKNSHCLSQPIELDPTIDELFDPISYNKVAIVVNTGRVHLEDDRIRDGYQEFHQRT</sequence>
<dbReference type="InterPro" id="IPR014782">
    <property type="entry name" value="Peptidase_M1_dom"/>
</dbReference>
<feature type="signal peptide" evidence="1">
    <location>
        <begin position="1"/>
        <end position="16"/>
    </location>
</feature>
<evidence type="ECO:0000313" key="4">
    <source>
        <dbReference type="Proteomes" id="UP000031668"/>
    </source>
</evidence>
<keyword evidence="1" id="KW-0732">Signal</keyword>
<dbReference type="PANTHER" id="PTHR11533">
    <property type="entry name" value="PROTEASE M1 ZINC METALLOPROTEASE"/>
    <property type="match status" value="1"/>
</dbReference>
<feature type="domain" description="Peptidase M1 membrane alanine aminopeptidase" evidence="2">
    <location>
        <begin position="34"/>
        <end position="141"/>
    </location>
</feature>
<dbReference type="InterPro" id="IPR050344">
    <property type="entry name" value="Peptidase_M1_aminopeptidases"/>
</dbReference>
<dbReference type="GO" id="GO:0005615">
    <property type="term" value="C:extracellular space"/>
    <property type="evidence" value="ECO:0007669"/>
    <property type="project" value="TreeGrafter"/>
</dbReference>
<dbReference type="GO" id="GO:0008270">
    <property type="term" value="F:zinc ion binding"/>
    <property type="evidence" value="ECO:0007669"/>
    <property type="project" value="InterPro"/>
</dbReference>
<evidence type="ECO:0000256" key="1">
    <source>
        <dbReference type="SAM" id="SignalP"/>
    </source>
</evidence>
<comment type="caution">
    <text evidence="3">The sequence shown here is derived from an EMBL/GenBank/DDBJ whole genome shotgun (WGS) entry which is preliminary data.</text>
</comment>
<keyword evidence="3" id="KW-0031">Aminopeptidase</keyword>
<dbReference type="Proteomes" id="UP000031668">
    <property type="component" value="Unassembled WGS sequence"/>
</dbReference>
<accession>A0A0C2IAP5</accession>